<evidence type="ECO:0000256" key="4">
    <source>
        <dbReference type="SAM" id="MobiDB-lite"/>
    </source>
</evidence>
<dbReference type="AlphaFoldDB" id="A0A7W8FYB2"/>
<comment type="caution">
    <text evidence="5">The sequence shown here is derived from an EMBL/GenBank/DDBJ whole genome shotgun (WGS) entry which is preliminary data.</text>
</comment>
<evidence type="ECO:0000256" key="1">
    <source>
        <dbReference type="ARBA" id="ARBA00004683"/>
    </source>
</evidence>
<keyword evidence="6" id="KW-1185">Reference proteome</keyword>
<evidence type="ECO:0000256" key="3">
    <source>
        <dbReference type="ARBA" id="ARBA00022752"/>
    </source>
</evidence>
<gene>
    <name evidence="5" type="ORF">HNQ52_000447</name>
</gene>
<dbReference type="EMBL" id="JACHHP010000001">
    <property type="protein sequence ID" value="MBB5206931.1"/>
    <property type="molecule type" value="Genomic_DNA"/>
</dbReference>
<keyword evidence="3" id="KW-0583">PHB biosynthesis</keyword>
<dbReference type="NCBIfam" id="TIGR01834">
    <property type="entry name" value="PHA_synth_III_E"/>
    <property type="match status" value="1"/>
</dbReference>
<dbReference type="Pfam" id="PF09712">
    <property type="entry name" value="PHA_synth_III_E"/>
    <property type="match status" value="1"/>
</dbReference>
<feature type="compositionally biased region" description="Low complexity" evidence="4">
    <location>
        <begin position="348"/>
        <end position="358"/>
    </location>
</feature>
<dbReference type="Proteomes" id="UP000521199">
    <property type="component" value="Unassembled WGS sequence"/>
</dbReference>
<dbReference type="InterPro" id="IPR010123">
    <property type="entry name" value="PHA_synth_III_E"/>
</dbReference>
<evidence type="ECO:0000313" key="6">
    <source>
        <dbReference type="Proteomes" id="UP000521199"/>
    </source>
</evidence>
<name>A0A7W8FYB2_9GAMM</name>
<dbReference type="UniPathway" id="UPA00917"/>
<organism evidence="5 6">
    <name type="scientific">Chiayiivirga flava</name>
    <dbReference type="NCBI Taxonomy" id="659595"/>
    <lineage>
        <taxon>Bacteria</taxon>
        <taxon>Pseudomonadati</taxon>
        <taxon>Pseudomonadota</taxon>
        <taxon>Gammaproteobacteria</taxon>
        <taxon>Lysobacterales</taxon>
        <taxon>Lysobacteraceae</taxon>
        <taxon>Chiayiivirga</taxon>
    </lineage>
</organism>
<dbReference type="GO" id="GO:0042619">
    <property type="term" value="P:poly-hydroxybutyrate biosynthetic process"/>
    <property type="evidence" value="ECO:0007669"/>
    <property type="project" value="UniProtKB-KW"/>
</dbReference>
<proteinExistence type="predicted"/>
<accession>A0A7W8FYB2</accession>
<feature type="compositionally biased region" description="Basic residues" evidence="4">
    <location>
        <begin position="398"/>
        <end position="410"/>
    </location>
</feature>
<sequence length="434" mass="47457">MSGHDHGAAGFEQLARQYWSAFGDFARTPSPDAAIPGWKEGLAWWTQRLAPGSGQLDAALERMNAQSAHLFGLMQQVAAGLAGRDAAPEQISRAWQRALGDAFGGNGVADMFRGVAGVQGFDQWLAQVQPWLRGWMPSQAGNDAFATLAQWQRAASPQAWQQQFAPLLAQLQGGASPQAWREQAEAALRLPTFGLAREHQERWQALAQALLDHQQASAAFSEMLAQVGKRAFERFESKLEERAEPGRQLDSARALFDLWIDAAEDAWQQIALTDEFRAAYGSLANSQMRLRAAVQTEIEHIGNLFGLPSRTEMDASHRKVAALERELRRLRSELDEAAHAARTREGARPAPTRARAAPVEQMSEPEPEAYPEPASKPRRVRSRGTAVTPKKQAAAKPSAKRKASGGKRRMAVLPMVAAPRALGKSAASGKKVRK</sequence>
<protein>
    <recommendedName>
        <fullName evidence="2">Poly(3-hydroxyalkanoate) polymerase subunit PhaE</fullName>
    </recommendedName>
</protein>
<comment type="pathway">
    <text evidence="1">Biopolymer metabolism; poly-(R)-3-hydroxybutanoate biosynthesis.</text>
</comment>
<evidence type="ECO:0000256" key="2">
    <source>
        <dbReference type="ARBA" id="ARBA00019066"/>
    </source>
</evidence>
<reference evidence="5 6" key="1">
    <citation type="submission" date="2020-08" db="EMBL/GenBank/DDBJ databases">
        <title>Genomic Encyclopedia of Type Strains, Phase IV (KMG-IV): sequencing the most valuable type-strain genomes for metagenomic binning, comparative biology and taxonomic classification.</title>
        <authorList>
            <person name="Goeker M."/>
        </authorList>
    </citation>
    <scope>NUCLEOTIDE SEQUENCE [LARGE SCALE GENOMIC DNA]</scope>
    <source>
        <strain evidence="5 6">DSM 24163</strain>
    </source>
</reference>
<feature type="region of interest" description="Disordered" evidence="4">
    <location>
        <begin position="336"/>
        <end position="434"/>
    </location>
</feature>
<dbReference type="RefSeq" id="WP_183959368.1">
    <property type="nucleotide sequence ID" value="NZ_JACHHP010000001.1"/>
</dbReference>
<evidence type="ECO:0000313" key="5">
    <source>
        <dbReference type="EMBL" id="MBB5206931.1"/>
    </source>
</evidence>
<feature type="compositionally biased region" description="Basic and acidic residues" evidence="4">
    <location>
        <begin position="336"/>
        <end position="347"/>
    </location>
</feature>